<reference evidence="3 4" key="1">
    <citation type="submission" date="2013-05" db="EMBL/GenBank/DDBJ databases">
        <title>Draft genome of the parasitic nematode Anyclostoma ceylanicum.</title>
        <authorList>
            <person name="Mitreva M."/>
        </authorList>
    </citation>
    <scope>NUCLEOTIDE SEQUENCE [LARGE SCALE GENOMIC DNA]</scope>
</reference>
<dbReference type="InterPro" id="IPR015422">
    <property type="entry name" value="PyrdxlP-dep_Trfase_small"/>
</dbReference>
<gene>
    <name evidence="3" type="ORF">ANCCEY_00585</name>
</gene>
<dbReference type="EMBL" id="KE124781">
    <property type="protein sequence ID" value="EPB80328.1"/>
    <property type="molecule type" value="Genomic_DNA"/>
</dbReference>
<evidence type="ECO:0000256" key="1">
    <source>
        <dbReference type="SAM" id="MobiDB-lite"/>
    </source>
</evidence>
<proteinExistence type="predicted"/>
<dbReference type="Proteomes" id="UP000054495">
    <property type="component" value="Unassembled WGS sequence"/>
</dbReference>
<feature type="domain" description="Aminotransferase class V" evidence="2">
    <location>
        <begin position="52"/>
        <end position="398"/>
    </location>
</feature>
<feature type="region of interest" description="Disordered" evidence="1">
    <location>
        <begin position="577"/>
        <end position="651"/>
    </location>
</feature>
<organism evidence="3 4">
    <name type="scientific">Ancylostoma ceylanicum</name>
    <dbReference type="NCBI Taxonomy" id="53326"/>
    <lineage>
        <taxon>Eukaryota</taxon>
        <taxon>Metazoa</taxon>
        <taxon>Ecdysozoa</taxon>
        <taxon>Nematoda</taxon>
        <taxon>Chromadorea</taxon>
        <taxon>Rhabditida</taxon>
        <taxon>Rhabditina</taxon>
        <taxon>Rhabditomorpha</taxon>
        <taxon>Strongyloidea</taxon>
        <taxon>Ancylostomatidae</taxon>
        <taxon>Ancylostomatinae</taxon>
        <taxon>Ancylostoma</taxon>
    </lineage>
</organism>
<feature type="compositionally biased region" description="Basic and acidic residues" evidence="1">
    <location>
        <begin position="591"/>
        <end position="605"/>
    </location>
</feature>
<dbReference type="Gene3D" id="3.40.50.620">
    <property type="entry name" value="HUPs"/>
    <property type="match status" value="1"/>
</dbReference>
<dbReference type="PANTHER" id="PTHR43686">
    <property type="entry name" value="SULFURTRANSFERASE-RELATED"/>
    <property type="match status" value="1"/>
</dbReference>
<protein>
    <recommendedName>
        <fullName evidence="2">Aminotransferase class V domain-containing protein</fullName>
    </recommendedName>
</protein>
<dbReference type="SUPFAM" id="SSF52402">
    <property type="entry name" value="Adenine nucleotide alpha hydrolases-like"/>
    <property type="match status" value="1"/>
</dbReference>
<evidence type="ECO:0000313" key="3">
    <source>
        <dbReference type="EMBL" id="EPB80328.1"/>
    </source>
</evidence>
<dbReference type="InterPro" id="IPR014729">
    <property type="entry name" value="Rossmann-like_a/b/a_fold"/>
</dbReference>
<name>A0A0D6M9Z6_9BILA</name>
<accession>A0A0D6M9Z6</accession>
<dbReference type="InterPro" id="IPR015424">
    <property type="entry name" value="PyrdxlP-dep_Trfase"/>
</dbReference>
<feature type="region of interest" description="Disordered" evidence="1">
    <location>
        <begin position="1"/>
        <end position="24"/>
    </location>
</feature>
<sequence>MQRLFGERVPEIEGAAPPKAPPTSADLLPWIRDNEIGQDAVIETPFGRRQAIYCDYTASARAIRPIEHYILDNVLPLYGNTHSSVTVTSEQTTLFVHEARQEIRAMTGAGDGDSVIFTGAGSTAAAELLIHLMQPEKLVVIHSIHEHHSNLLPWRAVAEGCYCVKEAEDGTIDQGDLLRVLEEARLAHPHSQLLAAFTACSNITGICIDVQKITAIVKRYDALIVWDYASAAPYVKIDVNGSQPLDAIFFSGHKFIGGVSSPGVLVVKKSIVRTTNPKRIGGGTVFFVSQTGEWYLKDAEYREEGGTPDSVGIIRLALAVKLKRAVGEQSIATLERKKSERFLKGLANCPNVVLLGPPQDTVSGLFFHHNYVSALLNDLFGIQSRAGCMCAGPYAQYLMGIDEELALQYLAALRESEGLDRIHLRRVGEYSSHEMLRPGFTRVSIPYFWTDEQVDHLIECIRFVSERAADFIHLYQLNCESAEWHHHKQRTFHARKWLGYVSFTAGGMKIEEKKTVVPDGRSAIDDRHAHLRWFVLPIEVAERARGIPVNYPETPFHPRIYSSMSEQNKDDLEAHTEMSQMGDDGSANGCTKHEDSNPENGHEMDPAEQFEPCSSGDCIPALDTSQCPLDPADRGKGRMGDLGTDEEPESAKMLEDWDRRVVVRRRELVPAEEAKLPWHKPPLEITNFELGAITVDPGSSAYNPRPLIDYCRSLNIDYFYEEQGIDFSGEYLYPYKVGSLDIIGTARKLENLRSICAFCSRMKRGRLAAAAQHHGWNVLAMGQHLDDVAESLGPHFADVILDGLAGLIVGGLEVSNEASDAIGQQLARDGDCLENAAPPLEMAWLPKAKDFHEFCGQIDWFGNLVEGGLGFWAEFVHIVHEVIHSAIDIVAELWGAESGEHVG</sequence>
<keyword evidence="4" id="KW-1185">Reference proteome</keyword>
<dbReference type="PANTHER" id="PTHR43686:SF1">
    <property type="entry name" value="AMINOTRAN_5 DOMAIN-CONTAINING PROTEIN"/>
    <property type="match status" value="1"/>
</dbReference>
<evidence type="ECO:0000259" key="2">
    <source>
        <dbReference type="Pfam" id="PF00266"/>
    </source>
</evidence>
<dbReference type="Gene3D" id="3.90.1150.10">
    <property type="entry name" value="Aspartate Aminotransferase, domain 1"/>
    <property type="match status" value="1"/>
</dbReference>
<dbReference type="AlphaFoldDB" id="A0A0D6M9Z6"/>
<dbReference type="SUPFAM" id="SSF53383">
    <property type="entry name" value="PLP-dependent transferases"/>
    <property type="match status" value="1"/>
</dbReference>
<dbReference type="Gene3D" id="3.40.640.10">
    <property type="entry name" value="Type I PLP-dependent aspartate aminotransferase-like (Major domain)"/>
    <property type="match status" value="1"/>
</dbReference>
<dbReference type="InterPro" id="IPR000192">
    <property type="entry name" value="Aminotrans_V_dom"/>
</dbReference>
<dbReference type="InterPro" id="IPR015421">
    <property type="entry name" value="PyrdxlP-dep_Trfase_major"/>
</dbReference>
<feature type="compositionally biased region" description="Basic and acidic residues" evidence="1">
    <location>
        <begin position="1"/>
        <end position="11"/>
    </location>
</feature>
<evidence type="ECO:0000313" key="4">
    <source>
        <dbReference type="Proteomes" id="UP000054495"/>
    </source>
</evidence>
<dbReference type="Pfam" id="PF00266">
    <property type="entry name" value="Aminotran_5"/>
    <property type="match status" value="1"/>
</dbReference>